<sequence length="40" mass="4523">MQTLGIAFFVAAFTPVVIGLAYYFIKDMRAENQPMAVRNK</sequence>
<gene>
    <name evidence="2" type="ORF">RISINGSUN_33</name>
</gene>
<evidence type="ECO:0000256" key="1">
    <source>
        <dbReference type="SAM" id="Phobius"/>
    </source>
</evidence>
<keyword evidence="1" id="KW-0812">Transmembrane</keyword>
<keyword evidence="1" id="KW-0472">Membrane</keyword>
<accession>A0A223LGV3</accession>
<keyword evidence="3" id="KW-1185">Reference proteome</keyword>
<evidence type="ECO:0000313" key="2">
    <source>
        <dbReference type="EMBL" id="ASU03637.1"/>
    </source>
</evidence>
<name>A0A223LGV3_9CAUD</name>
<proteinExistence type="predicted"/>
<evidence type="ECO:0000313" key="3">
    <source>
        <dbReference type="Proteomes" id="UP000225553"/>
    </source>
</evidence>
<protein>
    <submittedName>
        <fullName evidence="2">Uncharacterized protein</fullName>
    </submittedName>
</protein>
<dbReference type="EMBL" id="MF459646">
    <property type="protein sequence ID" value="ASU03637.1"/>
    <property type="molecule type" value="Genomic_DNA"/>
</dbReference>
<keyword evidence="1" id="KW-1133">Transmembrane helix</keyword>
<dbReference type="Proteomes" id="UP000225553">
    <property type="component" value="Segment"/>
</dbReference>
<reference evidence="3" key="1">
    <citation type="submission" date="2017-07" db="EMBL/GenBank/DDBJ databases">
        <authorList>
            <person name="Putnam M.J."/>
            <person name="Sharma R."/>
            <person name="Kruger J.L."/>
            <person name="Berg J.A."/>
            <person name="Payne A.M."/>
            <person name="Fajardo C.P."/>
            <person name="Breakwell D.P."/>
            <person name="Hope S."/>
            <person name="Grose J.H."/>
        </authorList>
    </citation>
    <scope>NUCLEOTIDE SEQUENCE [LARGE SCALE GENOMIC DNA]</scope>
</reference>
<feature type="transmembrane region" description="Helical" evidence="1">
    <location>
        <begin position="6"/>
        <end position="25"/>
    </location>
</feature>
<organism evidence="2 3">
    <name type="scientific">Erwinia phage vB_EamM_RisingSun</name>
    <dbReference type="NCBI Taxonomy" id="2026080"/>
    <lineage>
        <taxon>Viruses</taxon>
        <taxon>Duplodnaviria</taxon>
        <taxon>Heunggongvirae</taxon>
        <taxon>Uroviricota</taxon>
        <taxon>Caudoviricetes</taxon>
        <taxon>Chimalliviridae</taxon>
        <taxon>Risingsunvirus</taxon>
        <taxon>Risingsunvirus risingsun</taxon>
    </lineage>
</organism>